<organism evidence="17 18">
    <name type="scientific">Aspergillus nomiae NRRL (strain ATCC 15546 / NRRL 13137 / CBS 260.88 / M93)</name>
    <dbReference type="NCBI Taxonomy" id="1509407"/>
    <lineage>
        <taxon>Eukaryota</taxon>
        <taxon>Fungi</taxon>
        <taxon>Dikarya</taxon>
        <taxon>Ascomycota</taxon>
        <taxon>Pezizomycotina</taxon>
        <taxon>Eurotiomycetes</taxon>
        <taxon>Eurotiomycetidae</taxon>
        <taxon>Eurotiales</taxon>
        <taxon>Aspergillaceae</taxon>
        <taxon>Aspergillus</taxon>
        <taxon>Aspergillus subgen. Circumdati</taxon>
    </lineage>
</organism>
<feature type="non-terminal residue" evidence="17">
    <location>
        <position position="1"/>
    </location>
</feature>
<evidence type="ECO:0000313" key="18">
    <source>
        <dbReference type="Proteomes" id="UP000037505"/>
    </source>
</evidence>
<gene>
    <name evidence="17" type="ORF">ANOM_008298</name>
</gene>
<feature type="compositionally biased region" description="Polar residues" evidence="14">
    <location>
        <begin position="391"/>
        <end position="400"/>
    </location>
</feature>
<evidence type="ECO:0000256" key="6">
    <source>
        <dbReference type="ARBA" id="ARBA00022771"/>
    </source>
</evidence>
<keyword evidence="9" id="KW-0539">Nucleus</keyword>
<feature type="chain" id="PRO_5005552878" description="pyridoxine 4-dehydrogenase" evidence="15">
    <location>
        <begin position="17"/>
        <end position="770"/>
    </location>
</feature>
<evidence type="ECO:0000256" key="10">
    <source>
        <dbReference type="ARBA" id="ARBA00050988"/>
    </source>
</evidence>
<keyword evidence="8" id="KW-0560">Oxidoreductase</keyword>
<dbReference type="FunFam" id="3.30.160.60:FF:000031">
    <property type="entry name" value="GLI family zinc finger 3"/>
    <property type="match status" value="1"/>
</dbReference>
<name>A0A0L1ITT7_ASPN3</name>
<evidence type="ECO:0000256" key="7">
    <source>
        <dbReference type="ARBA" id="ARBA00022833"/>
    </source>
</evidence>
<evidence type="ECO:0000256" key="15">
    <source>
        <dbReference type="SAM" id="SignalP"/>
    </source>
</evidence>
<dbReference type="Gene3D" id="3.20.20.100">
    <property type="entry name" value="NADP-dependent oxidoreductase domain"/>
    <property type="match status" value="1"/>
</dbReference>
<evidence type="ECO:0000256" key="12">
    <source>
        <dbReference type="ARBA" id="ARBA00066653"/>
    </source>
</evidence>
<dbReference type="FunFam" id="3.30.160.60:FF:000201">
    <property type="entry name" value="C2H2 finger domain protein (Gli3)"/>
    <property type="match status" value="1"/>
</dbReference>
<keyword evidence="7" id="KW-0862">Zinc</keyword>
<dbReference type="GO" id="GO:0008270">
    <property type="term" value="F:zinc ion binding"/>
    <property type="evidence" value="ECO:0007669"/>
    <property type="project" value="UniProtKB-KW"/>
</dbReference>
<dbReference type="STRING" id="1509407.A0A0L1ITT7"/>
<dbReference type="GO" id="GO:0005737">
    <property type="term" value="C:cytoplasm"/>
    <property type="evidence" value="ECO:0007669"/>
    <property type="project" value="UniProtKB-SubCell"/>
</dbReference>
<dbReference type="RefSeq" id="XP_015403840.1">
    <property type="nucleotide sequence ID" value="XM_015553554.1"/>
</dbReference>
<evidence type="ECO:0000256" key="9">
    <source>
        <dbReference type="ARBA" id="ARBA00023242"/>
    </source>
</evidence>
<evidence type="ECO:0000256" key="4">
    <source>
        <dbReference type="ARBA" id="ARBA00022723"/>
    </source>
</evidence>
<keyword evidence="18" id="KW-1185">Reference proteome</keyword>
<dbReference type="PROSITE" id="PS00028">
    <property type="entry name" value="ZINC_FINGER_C2H2_1"/>
    <property type="match status" value="1"/>
</dbReference>
<keyword evidence="6 13" id="KW-0863">Zinc-finger</keyword>
<feature type="compositionally biased region" description="Polar residues" evidence="14">
    <location>
        <begin position="435"/>
        <end position="445"/>
    </location>
</feature>
<dbReference type="PROSITE" id="PS50157">
    <property type="entry name" value="ZINC_FINGER_C2H2_2"/>
    <property type="match status" value="2"/>
</dbReference>
<dbReference type="EC" id="1.1.1.65" evidence="12"/>
<dbReference type="Pfam" id="PF00248">
    <property type="entry name" value="Aldo_ket_red"/>
    <property type="match status" value="1"/>
</dbReference>
<comment type="function">
    <text evidence="11">Catalyzes the reduction of pyridoxal (PL) with NADPH and oxidation of pyridoxine (PN) with NADP(+).</text>
</comment>
<dbReference type="OrthoDB" id="37537at2759"/>
<dbReference type="SMART" id="SM00355">
    <property type="entry name" value="ZnF_C2H2"/>
    <property type="match status" value="3"/>
</dbReference>
<dbReference type="Gene3D" id="3.30.160.60">
    <property type="entry name" value="Classic Zinc Finger"/>
    <property type="match status" value="3"/>
</dbReference>
<evidence type="ECO:0000259" key="16">
    <source>
        <dbReference type="PROSITE" id="PS50157"/>
    </source>
</evidence>
<feature type="region of interest" description="Disordered" evidence="14">
    <location>
        <begin position="390"/>
        <end position="486"/>
    </location>
</feature>
<evidence type="ECO:0000313" key="17">
    <source>
        <dbReference type="EMBL" id="KNG82917.1"/>
    </source>
</evidence>
<evidence type="ECO:0000256" key="13">
    <source>
        <dbReference type="PROSITE-ProRule" id="PRU00042"/>
    </source>
</evidence>
<feature type="region of interest" description="Disordered" evidence="14">
    <location>
        <begin position="584"/>
        <end position="613"/>
    </location>
</feature>
<dbReference type="Pfam" id="PF13912">
    <property type="entry name" value="zf-C2H2_6"/>
    <property type="match status" value="1"/>
</dbReference>
<dbReference type="InterPro" id="IPR023210">
    <property type="entry name" value="NADP_OxRdtase_dom"/>
</dbReference>
<feature type="region of interest" description="Disordered" evidence="14">
    <location>
        <begin position="737"/>
        <end position="770"/>
    </location>
</feature>
<dbReference type="PANTHER" id="PTHR43625:SF78">
    <property type="entry name" value="PYRIDOXAL REDUCTASE-RELATED"/>
    <property type="match status" value="1"/>
</dbReference>
<keyword evidence="5" id="KW-0677">Repeat</keyword>
<reference evidence="17 18" key="1">
    <citation type="submission" date="2014-06" db="EMBL/GenBank/DDBJ databases">
        <title>The Genome of the Aflatoxigenic Filamentous Fungus Aspergillus nomius.</title>
        <authorList>
            <person name="Moore M.G."/>
            <person name="Shannon B.M."/>
            <person name="Brian M.M."/>
        </authorList>
    </citation>
    <scope>NUCLEOTIDE SEQUENCE [LARGE SCALE GENOMIC DNA]</scope>
    <source>
        <strain evidence="17 18">NRRL 13137</strain>
    </source>
</reference>
<evidence type="ECO:0000256" key="14">
    <source>
        <dbReference type="SAM" id="MobiDB-lite"/>
    </source>
</evidence>
<feature type="domain" description="C2H2-type" evidence="16">
    <location>
        <begin position="526"/>
        <end position="558"/>
    </location>
</feature>
<dbReference type="FunFam" id="3.20.20.100:FF:000051">
    <property type="entry name" value="Putative pyridoxal reductase (AKR8)"/>
    <property type="match status" value="1"/>
</dbReference>
<feature type="domain" description="C2H2-type" evidence="16">
    <location>
        <begin position="559"/>
        <end position="589"/>
    </location>
</feature>
<dbReference type="EMBL" id="JNOM01000305">
    <property type="protein sequence ID" value="KNG82917.1"/>
    <property type="molecule type" value="Genomic_DNA"/>
</dbReference>
<feature type="compositionally biased region" description="Low complexity" evidence="14">
    <location>
        <begin position="446"/>
        <end position="466"/>
    </location>
</feature>
<dbReference type="GO" id="GO:0050236">
    <property type="term" value="F:pyridoxine 4-dehydrogenase (NADP+) activity"/>
    <property type="evidence" value="ECO:0007669"/>
    <property type="project" value="UniProtKB-EC"/>
</dbReference>
<protein>
    <recommendedName>
        <fullName evidence="12">pyridoxine 4-dehydrogenase</fullName>
        <ecNumber evidence="12">1.1.1.65</ecNumber>
    </recommendedName>
</protein>
<comment type="caution">
    <text evidence="17">The sequence shown here is derived from an EMBL/GenBank/DDBJ whole genome shotgun (WGS) entry which is preliminary data.</text>
</comment>
<evidence type="ECO:0000256" key="11">
    <source>
        <dbReference type="ARBA" id="ARBA00055794"/>
    </source>
</evidence>
<comment type="subcellular location">
    <subcellularLocation>
        <location evidence="2">Cytoplasm</location>
    </subcellularLocation>
    <subcellularLocation>
        <location evidence="1">Nucleus</location>
    </subcellularLocation>
</comment>
<evidence type="ECO:0000256" key="5">
    <source>
        <dbReference type="ARBA" id="ARBA00022737"/>
    </source>
</evidence>
<dbReference type="PANTHER" id="PTHR43625">
    <property type="entry name" value="AFLATOXIN B1 ALDEHYDE REDUCTASE"/>
    <property type="match status" value="1"/>
</dbReference>
<evidence type="ECO:0000256" key="2">
    <source>
        <dbReference type="ARBA" id="ARBA00004496"/>
    </source>
</evidence>
<dbReference type="InterPro" id="IPR036812">
    <property type="entry name" value="NAD(P)_OxRdtase_dom_sf"/>
</dbReference>
<dbReference type="GeneID" id="26810102"/>
<evidence type="ECO:0000256" key="1">
    <source>
        <dbReference type="ARBA" id="ARBA00004123"/>
    </source>
</evidence>
<keyword evidence="4" id="KW-0479">Metal-binding</keyword>
<comment type="catalytic activity">
    <reaction evidence="10">
        <text>pyridoxine + NADP(+) = pyridoxal + NADPH + H(+)</text>
        <dbReference type="Rhea" id="RHEA:16129"/>
        <dbReference type="ChEBI" id="CHEBI:15378"/>
        <dbReference type="ChEBI" id="CHEBI:16709"/>
        <dbReference type="ChEBI" id="CHEBI:17310"/>
        <dbReference type="ChEBI" id="CHEBI:57783"/>
        <dbReference type="ChEBI" id="CHEBI:58349"/>
        <dbReference type="EC" id="1.1.1.65"/>
    </reaction>
</comment>
<dbReference type="InterPro" id="IPR036236">
    <property type="entry name" value="Znf_C2H2_sf"/>
</dbReference>
<feature type="compositionally biased region" description="Low complexity" evidence="14">
    <location>
        <begin position="601"/>
        <end position="612"/>
    </location>
</feature>
<proteinExistence type="predicted"/>
<dbReference type="Proteomes" id="UP000037505">
    <property type="component" value="Unassembled WGS sequence"/>
</dbReference>
<dbReference type="AlphaFoldDB" id="A0A0L1ITT7"/>
<feature type="signal peptide" evidence="15">
    <location>
        <begin position="1"/>
        <end position="16"/>
    </location>
</feature>
<keyword evidence="3" id="KW-0963">Cytoplasm</keyword>
<feature type="compositionally biased region" description="Polar residues" evidence="14">
    <location>
        <begin position="759"/>
        <end position="770"/>
    </location>
</feature>
<dbReference type="InterPro" id="IPR013087">
    <property type="entry name" value="Znf_C2H2_type"/>
</dbReference>
<dbReference type="SUPFAM" id="SSF57667">
    <property type="entry name" value="beta-beta-alpha zinc fingers"/>
    <property type="match status" value="1"/>
</dbReference>
<evidence type="ECO:0000256" key="8">
    <source>
        <dbReference type="ARBA" id="ARBA00023002"/>
    </source>
</evidence>
<dbReference type="SUPFAM" id="SSF51430">
    <property type="entry name" value="NAD(P)-linked oxidoreductase"/>
    <property type="match status" value="1"/>
</dbReference>
<dbReference type="GO" id="GO:0005634">
    <property type="term" value="C:nucleus"/>
    <property type="evidence" value="ECO:0007669"/>
    <property type="project" value="UniProtKB-SubCell"/>
</dbReference>
<dbReference type="CDD" id="cd19077">
    <property type="entry name" value="AKR_AKR8A1-2"/>
    <property type="match status" value="1"/>
</dbReference>
<accession>A0A0L1ITT7</accession>
<sequence length="770" mass="84413">LFGLLFSALLRGFSFSFFSSLTQFNRSCDTMPSLVGRDIGHTGYGLMRMTWVPQPPPQEQSFEALNTALSQGSNFWNAGELYGTPEHNSLHLLHNYFAQHPENADKVVLSIKGGLKPGQLAPDGSEANIRRSVDECLRVLDGKKKIDIFECARQDPKTTVEQTVTILAQYVKEGKIGGIGLSEVDAETIRRAHKVHPIAAVEVELSLFDLTILQNDVAKVCAELNIPIVAYSPLGRGVLAGAFTTAADIPDGDFRKTLPKFQDEAMKHNIKLVNEVNDLAARKGVAPVQIALAWVLTLSDRPGMPTIIPIPGGTTSAKVTQNLQAPRLTDAEMAEIDAILKRNEIVGGRSSVEMSTSNLATDHPVLVPVEQLISLIPPLLILPRSLPMTESPGSPLSSIASDDMSDREELKQGFSPSASNMPPSKRRRTGIASWDRNTPVSTTFQDDIPPASPSSSISSDTSGDIPNSPGILALIGGGQDDDYSGQGNDQVTVCRWEGCDAGDLGNMDDLVQHIHNEHVGSRQKKYSCEWSDCTRKGQTHASGYALRAHMRSHTREKPFYCALPECDRSFTRSDALAKHMRTVHETEALRPSDPVPKHHNAPSAAGTPAGTPVSKLQRIKLKLSHPPKDESEQPSESVTDENKLLDGYLDEWEDPRYKRELGFEDYECSLPPQQLYRLLRRQIHWAEKETADLRDEWEKILPKRKHSFLEKEAIFEDVCDAELRLFSLLMGSDSAAPVSSAAATNGAKKQPEAAADTEMTLNPESESVAA</sequence>
<evidence type="ECO:0000256" key="3">
    <source>
        <dbReference type="ARBA" id="ARBA00022490"/>
    </source>
</evidence>
<dbReference type="InterPro" id="IPR050791">
    <property type="entry name" value="Aldo-Keto_reductase"/>
</dbReference>
<keyword evidence="15" id="KW-0732">Signal</keyword>